<protein>
    <submittedName>
        <fullName evidence="4">4-hydroxythreonine-4-phosphate dehydrogenase PdxA</fullName>
        <ecNumber evidence="4">1.1.1.262</ecNumber>
    </submittedName>
</protein>
<comment type="caution">
    <text evidence="4">The sequence shown here is derived from an EMBL/GenBank/DDBJ whole genome shotgun (WGS) entry which is preliminary data.</text>
</comment>
<reference evidence="4" key="2">
    <citation type="journal article" date="2021" name="PeerJ">
        <title>Extensive microbial diversity within the chicken gut microbiome revealed by metagenomics and culture.</title>
        <authorList>
            <person name="Gilroy R."/>
            <person name="Ravi A."/>
            <person name="Getino M."/>
            <person name="Pursley I."/>
            <person name="Horton D.L."/>
            <person name="Alikhan N.F."/>
            <person name="Baker D."/>
            <person name="Gharbi K."/>
            <person name="Hall N."/>
            <person name="Watson M."/>
            <person name="Adriaenssens E.M."/>
            <person name="Foster-Nyarko E."/>
            <person name="Jarju S."/>
            <person name="Secka A."/>
            <person name="Antonio M."/>
            <person name="Oren A."/>
            <person name="Chaudhuri R.R."/>
            <person name="La Ragione R."/>
            <person name="Hildebrand F."/>
            <person name="Pallen M.J."/>
        </authorList>
    </citation>
    <scope>NUCLEOTIDE SEQUENCE</scope>
    <source>
        <strain evidence="4">11167</strain>
    </source>
</reference>
<accession>A0A9D9EB12</accession>
<dbReference type="PANTHER" id="PTHR30004:SF6">
    <property type="entry name" value="D-THREONATE 4-PHOSPHATE DEHYDROGENASE"/>
    <property type="match status" value="1"/>
</dbReference>
<keyword evidence="2 4" id="KW-0560">Oxidoreductase</keyword>
<evidence type="ECO:0000256" key="1">
    <source>
        <dbReference type="ARBA" id="ARBA00022723"/>
    </source>
</evidence>
<dbReference type="Proteomes" id="UP000823633">
    <property type="component" value="Unassembled WGS sequence"/>
</dbReference>
<dbReference type="NCBIfam" id="TIGR00557">
    <property type="entry name" value="pdxA"/>
    <property type="match status" value="1"/>
</dbReference>
<sequence length="356" mass="38360">MDRPVIALTMGDPSGNGPELSLKALCGGRYDGRANVIVIGDLRVMLNARRILHLEDELELRGISTPGEAKFAKGVVNVLDLGLFDDISRLRIGQVDALSGRAAFLSVRKAIELAMAKEVDATVTNALNKEAMNLALEEADGSFSDGIRHFDGHTEIYAHYTGTKSYCMMLMHHDLRVSHVSTHCSLREACDRVRKERVLEVVRLTDRALHDMGLGRVRIAVAGLNPHAGEHGLFGHEEIDEIIPAIEAAKAEGIDAVGPLPPDSVFSEALGGLYDAVIAMYHDQGHIPLKTVGFVYDRDKGAWKALEGVNVTLGLPIIRTSVDHGTGFALAGSGKSDETSLVNAIDAAISFAKGRR</sequence>
<evidence type="ECO:0000313" key="5">
    <source>
        <dbReference type="Proteomes" id="UP000823633"/>
    </source>
</evidence>
<evidence type="ECO:0000313" key="4">
    <source>
        <dbReference type="EMBL" id="MBO8443180.1"/>
    </source>
</evidence>
<keyword evidence="3" id="KW-0520">NAD</keyword>
<keyword evidence="1" id="KW-0479">Metal-binding</keyword>
<proteinExistence type="predicted"/>
<dbReference type="EMBL" id="JADIMU010000033">
    <property type="protein sequence ID" value="MBO8443180.1"/>
    <property type="molecule type" value="Genomic_DNA"/>
</dbReference>
<dbReference type="InterPro" id="IPR005255">
    <property type="entry name" value="PdxA_fam"/>
</dbReference>
<dbReference type="GO" id="GO:0046872">
    <property type="term" value="F:metal ion binding"/>
    <property type="evidence" value="ECO:0007669"/>
    <property type="project" value="UniProtKB-KW"/>
</dbReference>
<dbReference type="AlphaFoldDB" id="A0A9D9EB12"/>
<name>A0A9D9EB12_9SPIR</name>
<dbReference type="EC" id="1.1.1.262" evidence="4"/>
<dbReference type="SUPFAM" id="SSF53659">
    <property type="entry name" value="Isocitrate/Isopropylmalate dehydrogenase-like"/>
    <property type="match status" value="1"/>
</dbReference>
<gene>
    <name evidence="4" type="primary">pdxA</name>
    <name evidence="4" type="ORF">IAC42_05415</name>
</gene>
<dbReference type="GO" id="GO:0050570">
    <property type="term" value="F:4-hydroxythreonine-4-phosphate dehydrogenase activity"/>
    <property type="evidence" value="ECO:0007669"/>
    <property type="project" value="UniProtKB-EC"/>
</dbReference>
<dbReference type="PANTHER" id="PTHR30004">
    <property type="entry name" value="4-HYDROXYTHREONINE-4-PHOSPHATE DEHYDROGENASE"/>
    <property type="match status" value="1"/>
</dbReference>
<dbReference type="Gene3D" id="3.40.718.10">
    <property type="entry name" value="Isopropylmalate Dehydrogenase"/>
    <property type="match status" value="1"/>
</dbReference>
<reference evidence="4" key="1">
    <citation type="submission" date="2020-10" db="EMBL/GenBank/DDBJ databases">
        <authorList>
            <person name="Gilroy R."/>
        </authorList>
    </citation>
    <scope>NUCLEOTIDE SEQUENCE</scope>
    <source>
        <strain evidence="4">11167</strain>
    </source>
</reference>
<dbReference type="Pfam" id="PF04166">
    <property type="entry name" value="PdxA"/>
    <property type="match status" value="1"/>
</dbReference>
<evidence type="ECO:0000256" key="2">
    <source>
        <dbReference type="ARBA" id="ARBA00023002"/>
    </source>
</evidence>
<organism evidence="4 5">
    <name type="scientific">Candidatus Aphodenecus pullistercoris</name>
    <dbReference type="NCBI Taxonomy" id="2840669"/>
    <lineage>
        <taxon>Bacteria</taxon>
        <taxon>Pseudomonadati</taxon>
        <taxon>Spirochaetota</taxon>
        <taxon>Spirochaetia</taxon>
        <taxon>Spirochaetales</taxon>
        <taxon>Candidatus Aphodenecus</taxon>
    </lineage>
</organism>
<dbReference type="GO" id="GO:0051287">
    <property type="term" value="F:NAD binding"/>
    <property type="evidence" value="ECO:0007669"/>
    <property type="project" value="InterPro"/>
</dbReference>
<evidence type="ECO:0000256" key="3">
    <source>
        <dbReference type="ARBA" id="ARBA00023027"/>
    </source>
</evidence>